<evidence type="ECO:0000313" key="1">
    <source>
        <dbReference type="EMBL" id="JAI07092.1"/>
    </source>
</evidence>
<reference evidence="1" key="1">
    <citation type="submission" date="2014-11" db="EMBL/GenBank/DDBJ databases">
        <authorList>
            <person name="Amaro Gonzalez C."/>
        </authorList>
    </citation>
    <scope>NUCLEOTIDE SEQUENCE</scope>
</reference>
<organism evidence="1">
    <name type="scientific">Anguilla anguilla</name>
    <name type="common">European freshwater eel</name>
    <name type="synonym">Muraena anguilla</name>
    <dbReference type="NCBI Taxonomy" id="7936"/>
    <lineage>
        <taxon>Eukaryota</taxon>
        <taxon>Metazoa</taxon>
        <taxon>Chordata</taxon>
        <taxon>Craniata</taxon>
        <taxon>Vertebrata</taxon>
        <taxon>Euteleostomi</taxon>
        <taxon>Actinopterygii</taxon>
        <taxon>Neopterygii</taxon>
        <taxon>Teleostei</taxon>
        <taxon>Anguilliformes</taxon>
        <taxon>Anguillidae</taxon>
        <taxon>Anguilla</taxon>
    </lineage>
</organism>
<reference evidence="1" key="2">
    <citation type="journal article" date="2015" name="Fish Shellfish Immunol.">
        <title>Early steps in the European eel (Anguilla anguilla)-Vibrio vulnificus interaction in the gills: Role of the RtxA13 toxin.</title>
        <authorList>
            <person name="Callol A."/>
            <person name="Pajuelo D."/>
            <person name="Ebbesson L."/>
            <person name="Teles M."/>
            <person name="MacKenzie S."/>
            <person name="Amaro C."/>
        </authorList>
    </citation>
    <scope>NUCLEOTIDE SEQUENCE</scope>
</reference>
<name>A0A0E9XXD0_ANGAN</name>
<accession>A0A0E9XXD0</accession>
<sequence length="23" mass="2616">MIFVTHMTVMRGVLKHCQNVVDG</sequence>
<proteinExistence type="predicted"/>
<dbReference type="AlphaFoldDB" id="A0A0E9XXD0"/>
<dbReference type="EMBL" id="GBXM01001486">
    <property type="protein sequence ID" value="JAI07092.1"/>
    <property type="molecule type" value="Transcribed_RNA"/>
</dbReference>
<protein>
    <submittedName>
        <fullName evidence="1">Uncharacterized protein</fullName>
    </submittedName>
</protein>